<dbReference type="Proteomes" id="UP001286456">
    <property type="component" value="Unassembled WGS sequence"/>
</dbReference>
<dbReference type="EMBL" id="JAUEPO010000007">
    <property type="protein sequence ID" value="KAK3317306.1"/>
    <property type="molecule type" value="Genomic_DNA"/>
</dbReference>
<name>A0AAE0I2L8_9PEZI</name>
<protein>
    <submittedName>
        <fullName evidence="7">Glycoside hydrolase superfamily</fullName>
    </submittedName>
</protein>
<dbReference type="GO" id="GO:0006680">
    <property type="term" value="P:glucosylceramide catabolic process"/>
    <property type="evidence" value="ECO:0007669"/>
    <property type="project" value="TreeGrafter"/>
</dbReference>
<dbReference type="PANTHER" id="PTHR11069:SF23">
    <property type="entry name" value="LYSOSOMAL ACID GLUCOSYLCERAMIDASE"/>
    <property type="match status" value="1"/>
</dbReference>
<dbReference type="GO" id="GO:0016020">
    <property type="term" value="C:membrane"/>
    <property type="evidence" value="ECO:0007669"/>
    <property type="project" value="GOC"/>
</dbReference>
<dbReference type="InterPro" id="IPR033452">
    <property type="entry name" value="GH30_C"/>
</dbReference>
<accession>A0AAE0I2L8</accession>
<organism evidence="7 8">
    <name type="scientific">Cercophora scortea</name>
    <dbReference type="NCBI Taxonomy" id="314031"/>
    <lineage>
        <taxon>Eukaryota</taxon>
        <taxon>Fungi</taxon>
        <taxon>Dikarya</taxon>
        <taxon>Ascomycota</taxon>
        <taxon>Pezizomycotina</taxon>
        <taxon>Sordariomycetes</taxon>
        <taxon>Sordariomycetidae</taxon>
        <taxon>Sordariales</taxon>
        <taxon>Lasiosphaeriaceae</taxon>
        <taxon>Cercophora</taxon>
    </lineage>
</organism>
<feature type="domain" description="Endo-beta-1,6-galactanase-like" evidence="5">
    <location>
        <begin position="36"/>
        <end position="246"/>
    </location>
</feature>
<dbReference type="InterPro" id="IPR039514">
    <property type="entry name" value="6GAL-like"/>
</dbReference>
<sequence length="528" mass="56278">MRTSLLVSGLVAAATAAPEIKAEHEAVKPRRGPYVGVSVDLNTAYQNIDGFGFSEAFQRAHAFTNLPPAQQRDVLDLLFDPAMGAGYDQTGGAGFSILRLGLGSSPNSTVDHMNSPQPSEDGPFKWDHDDSGQVWVAKRAQEYGVGTFYADSWSAPGYMKTNGRDDQGGWLCGVRGEGSANGTACHGQSFVQAYAQYLAQYVKAYVDEGIPISSVGFLNEPNLVKYYSTMLSNGYQAADEIFALSVALGGIGLPKVGISCCEAQGWSMARDILSEVQAAGAESALSVFTTHAYKGAPAAPDGALNTTLPVWITENAPMPAGLGFSETWYSNNSANEGLVWAVNLHNALTTGNVSAYLYWIGVGPTRADAPLIWAPNPNANGTSGIWASNENKTLSVSATEPGYTISSAFWAFSHYSRFIRPGAKRIGINLNLTSVEAGTVLASAYKNTDHTIVAQVINNGDQDAETTFSVPGLVGHQFCWVDATVTTNDKKMSFYQTAEILEENKGSPKPLPARSLTSYVVRCSPGKK</sequence>
<reference evidence="7" key="2">
    <citation type="submission" date="2023-06" db="EMBL/GenBank/DDBJ databases">
        <authorList>
            <consortium name="Lawrence Berkeley National Laboratory"/>
            <person name="Haridas S."/>
            <person name="Hensen N."/>
            <person name="Bonometti L."/>
            <person name="Westerberg I."/>
            <person name="Brannstrom I.O."/>
            <person name="Guillou S."/>
            <person name="Cros-Aarteil S."/>
            <person name="Calhoun S."/>
            <person name="Kuo A."/>
            <person name="Mondo S."/>
            <person name="Pangilinan J."/>
            <person name="Riley R."/>
            <person name="Labutti K."/>
            <person name="Andreopoulos B."/>
            <person name="Lipzen A."/>
            <person name="Chen C."/>
            <person name="Yanf M."/>
            <person name="Daum C."/>
            <person name="Ng V."/>
            <person name="Clum A."/>
            <person name="Steindorff A."/>
            <person name="Ohm R."/>
            <person name="Martin F."/>
            <person name="Silar P."/>
            <person name="Natvig D."/>
            <person name="Lalanne C."/>
            <person name="Gautier V."/>
            <person name="Ament-Velasquez S.L."/>
            <person name="Kruys A."/>
            <person name="Hutchinson M.I."/>
            <person name="Powell A.J."/>
            <person name="Barry K."/>
            <person name="Miller A.N."/>
            <person name="Grigoriev I.V."/>
            <person name="Debuchy R."/>
            <person name="Gladieux P."/>
            <person name="Thoren M.H."/>
            <person name="Johannesson H."/>
        </authorList>
    </citation>
    <scope>NUCLEOTIDE SEQUENCE</scope>
    <source>
        <strain evidence="7">SMH4131-1</strain>
    </source>
</reference>
<keyword evidence="3 7" id="KW-0378">Hydrolase</keyword>
<evidence type="ECO:0000259" key="5">
    <source>
        <dbReference type="Pfam" id="PF14587"/>
    </source>
</evidence>
<dbReference type="GO" id="GO:0004348">
    <property type="term" value="F:glucosylceramidase activity"/>
    <property type="evidence" value="ECO:0007669"/>
    <property type="project" value="InterPro"/>
</dbReference>
<evidence type="ECO:0000256" key="1">
    <source>
        <dbReference type="ARBA" id="ARBA00005382"/>
    </source>
</evidence>
<evidence type="ECO:0000313" key="7">
    <source>
        <dbReference type="EMBL" id="KAK3317306.1"/>
    </source>
</evidence>
<evidence type="ECO:0000256" key="2">
    <source>
        <dbReference type="ARBA" id="ARBA00022729"/>
    </source>
</evidence>
<comment type="similarity">
    <text evidence="1">Belongs to the glycosyl hydrolase 30 family.</text>
</comment>
<dbReference type="InterPro" id="IPR001139">
    <property type="entry name" value="Glyco_hydro_30"/>
</dbReference>
<proteinExistence type="inferred from homology"/>
<feature type="chain" id="PRO_5041947452" evidence="4">
    <location>
        <begin position="17"/>
        <end position="528"/>
    </location>
</feature>
<evidence type="ECO:0000313" key="8">
    <source>
        <dbReference type="Proteomes" id="UP001286456"/>
    </source>
</evidence>
<dbReference type="SUPFAM" id="SSF51011">
    <property type="entry name" value="Glycosyl hydrolase domain"/>
    <property type="match status" value="1"/>
</dbReference>
<evidence type="ECO:0000256" key="4">
    <source>
        <dbReference type="SAM" id="SignalP"/>
    </source>
</evidence>
<feature type="domain" description="Glycosyl hydrolase family 30 beta sandwich" evidence="6">
    <location>
        <begin position="422"/>
        <end position="469"/>
    </location>
</feature>
<dbReference type="Gene3D" id="3.20.20.80">
    <property type="entry name" value="Glycosidases"/>
    <property type="match status" value="1"/>
</dbReference>
<keyword evidence="2 4" id="KW-0732">Signal</keyword>
<evidence type="ECO:0000256" key="3">
    <source>
        <dbReference type="ARBA" id="ARBA00022801"/>
    </source>
</evidence>
<dbReference type="InterPro" id="IPR017853">
    <property type="entry name" value="GH"/>
</dbReference>
<gene>
    <name evidence="7" type="ORF">B0T19DRAFT_468904</name>
</gene>
<dbReference type="Gene3D" id="2.60.40.1180">
    <property type="entry name" value="Golgi alpha-mannosidase II"/>
    <property type="match status" value="1"/>
</dbReference>
<comment type="caution">
    <text evidence="7">The sequence shown here is derived from an EMBL/GenBank/DDBJ whole genome shotgun (WGS) entry which is preliminary data.</text>
</comment>
<dbReference type="Pfam" id="PF17189">
    <property type="entry name" value="Glyco_hydro_30C"/>
    <property type="match status" value="1"/>
</dbReference>
<dbReference type="PANTHER" id="PTHR11069">
    <property type="entry name" value="GLUCOSYLCERAMIDASE"/>
    <property type="match status" value="1"/>
</dbReference>
<evidence type="ECO:0000259" key="6">
    <source>
        <dbReference type="Pfam" id="PF17189"/>
    </source>
</evidence>
<dbReference type="Pfam" id="PF14587">
    <property type="entry name" value="Glyco_hydr_30_2"/>
    <property type="match status" value="1"/>
</dbReference>
<feature type="signal peptide" evidence="4">
    <location>
        <begin position="1"/>
        <end position="16"/>
    </location>
</feature>
<keyword evidence="8" id="KW-1185">Reference proteome</keyword>
<reference evidence="7" key="1">
    <citation type="journal article" date="2023" name="Mol. Phylogenet. Evol.">
        <title>Genome-scale phylogeny and comparative genomics of the fungal order Sordariales.</title>
        <authorList>
            <person name="Hensen N."/>
            <person name="Bonometti L."/>
            <person name="Westerberg I."/>
            <person name="Brannstrom I.O."/>
            <person name="Guillou S."/>
            <person name="Cros-Aarteil S."/>
            <person name="Calhoun S."/>
            <person name="Haridas S."/>
            <person name="Kuo A."/>
            <person name="Mondo S."/>
            <person name="Pangilinan J."/>
            <person name="Riley R."/>
            <person name="LaButti K."/>
            <person name="Andreopoulos B."/>
            <person name="Lipzen A."/>
            <person name="Chen C."/>
            <person name="Yan M."/>
            <person name="Daum C."/>
            <person name="Ng V."/>
            <person name="Clum A."/>
            <person name="Steindorff A."/>
            <person name="Ohm R.A."/>
            <person name="Martin F."/>
            <person name="Silar P."/>
            <person name="Natvig D.O."/>
            <person name="Lalanne C."/>
            <person name="Gautier V."/>
            <person name="Ament-Velasquez S.L."/>
            <person name="Kruys A."/>
            <person name="Hutchinson M.I."/>
            <person name="Powell A.J."/>
            <person name="Barry K."/>
            <person name="Miller A.N."/>
            <person name="Grigoriev I.V."/>
            <person name="Debuchy R."/>
            <person name="Gladieux P."/>
            <person name="Hiltunen Thoren M."/>
            <person name="Johannesson H."/>
        </authorList>
    </citation>
    <scope>NUCLEOTIDE SEQUENCE</scope>
    <source>
        <strain evidence="7">SMH4131-1</strain>
    </source>
</reference>
<dbReference type="InterPro" id="IPR013780">
    <property type="entry name" value="Glyco_hydro_b"/>
</dbReference>
<dbReference type="SUPFAM" id="SSF51445">
    <property type="entry name" value="(Trans)glycosidases"/>
    <property type="match status" value="1"/>
</dbReference>
<dbReference type="AlphaFoldDB" id="A0AAE0I2L8"/>